<comment type="caution">
    <text evidence="4">Lacks conserved residue(s) required for the propagation of feature annotation.</text>
</comment>
<dbReference type="PANTHER" id="PTHR10819">
    <property type="entry name" value="PHOSPHOTRIESTERASE-RELATED"/>
    <property type="match status" value="1"/>
</dbReference>
<dbReference type="EMBL" id="CAJPEV010002781">
    <property type="protein sequence ID" value="CAG0898026.1"/>
    <property type="molecule type" value="Genomic_DNA"/>
</dbReference>
<evidence type="ECO:0008006" key="7">
    <source>
        <dbReference type="Google" id="ProtNLM"/>
    </source>
</evidence>
<dbReference type="PROSITE" id="PS51347">
    <property type="entry name" value="PHOSPHOTRIESTERASE_2"/>
    <property type="match status" value="1"/>
</dbReference>
<dbReference type="Proteomes" id="UP000677054">
    <property type="component" value="Unassembled WGS sequence"/>
</dbReference>
<accession>A0A7R9AAB8</accession>
<name>A0A7R9AAB8_9CRUS</name>
<dbReference type="Gene3D" id="3.20.20.140">
    <property type="entry name" value="Metal-dependent hydrolases"/>
    <property type="match status" value="1"/>
</dbReference>
<keyword evidence="2" id="KW-0479">Metal-binding</keyword>
<protein>
    <recommendedName>
        <fullName evidence="7">Phosphotriesterase-related protein</fullName>
    </recommendedName>
</protein>
<proteinExistence type="inferred from homology"/>
<sequence length="192" mass="22202">MDPRLRIPALEELPFLIDAKDFEKRVIEAAAEVQQQTGCPVNFHPGRHIKAPYEVLRIFGEAGGDVRHMVMSHLERTINDEGQLLEFAELGSYLEFDLFGVEVSNYQLNEEIDMPSDAQRIQRIWQLVDEGYEKSILVSHDIYSRHRLRKYGGHGYGHILENVLPKMLNRGLSQSVIHSIITRNPRQLLTWK</sequence>
<evidence type="ECO:0000256" key="3">
    <source>
        <dbReference type="ARBA" id="ARBA00022801"/>
    </source>
</evidence>
<dbReference type="SUPFAM" id="SSF51556">
    <property type="entry name" value="Metallo-dependent hydrolases"/>
    <property type="match status" value="1"/>
</dbReference>
<keyword evidence="6" id="KW-1185">Reference proteome</keyword>
<dbReference type="PANTHER" id="PTHR10819:SF3">
    <property type="entry name" value="PHOSPHOTRIESTERASE-RELATED PROTEIN"/>
    <property type="match status" value="1"/>
</dbReference>
<evidence type="ECO:0000313" key="6">
    <source>
        <dbReference type="Proteomes" id="UP000677054"/>
    </source>
</evidence>
<comment type="cofactor">
    <cofactor evidence="1">
        <name>a divalent metal cation</name>
        <dbReference type="ChEBI" id="CHEBI:60240"/>
    </cofactor>
</comment>
<dbReference type="Pfam" id="PF02126">
    <property type="entry name" value="PTE"/>
    <property type="match status" value="1"/>
</dbReference>
<dbReference type="GO" id="GO:0008270">
    <property type="term" value="F:zinc ion binding"/>
    <property type="evidence" value="ECO:0007669"/>
    <property type="project" value="InterPro"/>
</dbReference>
<gene>
    <name evidence="5" type="ORF">DSTB1V02_LOCUS10089</name>
</gene>
<dbReference type="InterPro" id="IPR032466">
    <property type="entry name" value="Metal_Hydrolase"/>
</dbReference>
<keyword evidence="3" id="KW-0378">Hydrolase</keyword>
<evidence type="ECO:0000256" key="1">
    <source>
        <dbReference type="ARBA" id="ARBA00001968"/>
    </source>
</evidence>
<reference evidence="5" key="1">
    <citation type="submission" date="2020-11" db="EMBL/GenBank/DDBJ databases">
        <authorList>
            <person name="Tran Van P."/>
        </authorList>
    </citation>
    <scope>NUCLEOTIDE SEQUENCE</scope>
</reference>
<dbReference type="AlphaFoldDB" id="A0A7R9AAB8"/>
<evidence type="ECO:0000256" key="2">
    <source>
        <dbReference type="ARBA" id="ARBA00022723"/>
    </source>
</evidence>
<evidence type="ECO:0000256" key="4">
    <source>
        <dbReference type="PROSITE-ProRule" id="PRU00679"/>
    </source>
</evidence>
<dbReference type="EMBL" id="LR902298">
    <property type="protein sequence ID" value="CAD7250309.1"/>
    <property type="molecule type" value="Genomic_DNA"/>
</dbReference>
<dbReference type="InterPro" id="IPR001559">
    <property type="entry name" value="Phosphotriesterase"/>
</dbReference>
<dbReference type="GO" id="GO:0016787">
    <property type="term" value="F:hydrolase activity"/>
    <property type="evidence" value="ECO:0007669"/>
    <property type="project" value="UniProtKB-KW"/>
</dbReference>
<evidence type="ECO:0000313" key="5">
    <source>
        <dbReference type="EMBL" id="CAD7250309.1"/>
    </source>
</evidence>
<dbReference type="OrthoDB" id="9998343at2759"/>
<comment type="similarity">
    <text evidence="4">Belongs to the metallo-dependent hydrolases superfamily. Phosphotriesterase family.</text>
</comment>
<organism evidence="5">
    <name type="scientific">Darwinula stevensoni</name>
    <dbReference type="NCBI Taxonomy" id="69355"/>
    <lineage>
        <taxon>Eukaryota</taxon>
        <taxon>Metazoa</taxon>
        <taxon>Ecdysozoa</taxon>
        <taxon>Arthropoda</taxon>
        <taxon>Crustacea</taxon>
        <taxon>Oligostraca</taxon>
        <taxon>Ostracoda</taxon>
        <taxon>Podocopa</taxon>
        <taxon>Podocopida</taxon>
        <taxon>Darwinulocopina</taxon>
        <taxon>Darwinuloidea</taxon>
        <taxon>Darwinulidae</taxon>
        <taxon>Darwinula</taxon>
    </lineage>
</organism>